<evidence type="ECO:0000256" key="10">
    <source>
        <dbReference type="RuleBase" id="RU366046"/>
    </source>
</evidence>
<accession>A0ABT1I1L4</accession>
<dbReference type="InterPro" id="IPR001509">
    <property type="entry name" value="Epimerase_deHydtase"/>
</dbReference>
<evidence type="ECO:0000256" key="6">
    <source>
        <dbReference type="ARBA" id="ARBA00018569"/>
    </source>
</evidence>
<evidence type="ECO:0000256" key="3">
    <source>
        <dbReference type="ARBA" id="ARBA00004947"/>
    </source>
</evidence>
<evidence type="ECO:0000256" key="1">
    <source>
        <dbReference type="ARBA" id="ARBA00000083"/>
    </source>
</evidence>
<proteinExistence type="inferred from homology"/>
<dbReference type="Proteomes" id="UP001205311">
    <property type="component" value="Unassembled WGS sequence"/>
</dbReference>
<dbReference type="NCBIfam" id="TIGR01179">
    <property type="entry name" value="galE"/>
    <property type="match status" value="1"/>
</dbReference>
<comment type="similarity">
    <text evidence="4 10">Belongs to the NAD(P)-dependent epimerase/dehydratase family.</text>
</comment>
<dbReference type="Pfam" id="PF01370">
    <property type="entry name" value="Epimerase"/>
    <property type="match status" value="1"/>
</dbReference>
<dbReference type="SUPFAM" id="SSF51735">
    <property type="entry name" value="NAD(P)-binding Rossmann-fold domains"/>
    <property type="match status" value="1"/>
</dbReference>
<keyword evidence="13" id="KW-1185">Reference proteome</keyword>
<feature type="domain" description="NAD-dependent epimerase/dehydratase" evidence="11">
    <location>
        <begin position="4"/>
        <end position="248"/>
    </location>
</feature>
<dbReference type="RefSeq" id="WP_253672623.1">
    <property type="nucleotide sequence ID" value="NZ_JAMTCP010000045.1"/>
</dbReference>
<protein>
    <recommendedName>
        <fullName evidence="6 10">UDP-glucose 4-epimerase</fullName>
        <ecNumber evidence="5 10">5.1.3.2</ecNumber>
    </recommendedName>
</protein>
<dbReference type="CDD" id="cd05247">
    <property type="entry name" value="UDP_G4E_1_SDR_e"/>
    <property type="match status" value="1"/>
</dbReference>
<keyword evidence="8 10" id="KW-0413">Isomerase</keyword>
<dbReference type="PANTHER" id="PTHR43725:SF53">
    <property type="entry name" value="UDP-ARABINOSE 4-EPIMERASE 1"/>
    <property type="match status" value="1"/>
</dbReference>
<evidence type="ECO:0000256" key="5">
    <source>
        <dbReference type="ARBA" id="ARBA00013189"/>
    </source>
</evidence>
<keyword evidence="9 10" id="KW-0119">Carbohydrate metabolism</keyword>
<name>A0ABT1I1L4_STRSD</name>
<evidence type="ECO:0000256" key="4">
    <source>
        <dbReference type="ARBA" id="ARBA00007637"/>
    </source>
</evidence>
<comment type="caution">
    <text evidence="12">The sequence shown here is derived from an EMBL/GenBank/DDBJ whole genome shotgun (WGS) entry which is preliminary data.</text>
</comment>
<gene>
    <name evidence="12" type="ORF">LX15_005349</name>
</gene>
<reference evidence="12 13" key="1">
    <citation type="submission" date="2022-06" db="EMBL/GenBank/DDBJ databases">
        <title>Genomic Encyclopedia of Archaeal and Bacterial Type Strains, Phase II (KMG-II): from individual species to whole genera.</title>
        <authorList>
            <person name="Goeker M."/>
        </authorList>
    </citation>
    <scope>NUCLEOTIDE SEQUENCE [LARGE SCALE GENOMIC DNA]</scope>
    <source>
        <strain evidence="12 13">DSM 40477</strain>
    </source>
</reference>
<evidence type="ECO:0000256" key="9">
    <source>
        <dbReference type="ARBA" id="ARBA00023277"/>
    </source>
</evidence>
<evidence type="ECO:0000313" key="12">
    <source>
        <dbReference type="EMBL" id="MCP2261623.1"/>
    </source>
</evidence>
<comment type="catalytic activity">
    <reaction evidence="1 10">
        <text>UDP-alpha-D-glucose = UDP-alpha-D-galactose</text>
        <dbReference type="Rhea" id="RHEA:22168"/>
        <dbReference type="ChEBI" id="CHEBI:58885"/>
        <dbReference type="ChEBI" id="CHEBI:66914"/>
        <dbReference type="EC" id="5.1.3.2"/>
    </reaction>
</comment>
<dbReference type="Gene3D" id="3.90.25.10">
    <property type="entry name" value="UDP-galactose 4-epimerase, domain 1"/>
    <property type="match status" value="1"/>
</dbReference>
<dbReference type="PANTHER" id="PTHR43725">
    <property type="entry name" value="UDP-GLUCOSE 4-EPIMERASE"/>
    <property type="match status" value="1"/>
</dbReference>
<dbReference type="EC" id="5.1.3.2" evidence="5 10"/>
<sequence>MRLLVTGGAGYVGSVVAHQLLSAGHQVVVLDDLSSGYPEAVPDGADLVVGGMAEAARLFAERGPFDGVVHLAARSLIDDSVRHPERYWHGNTVQTLALLDAMREAGVPRIVVSSTAATYGQPSEIPISETSPTVPTNPYGDSKLAVDLMLAGYARAHGIAAISLRYFNVAGAVGRHGERHDPETHVIPLALRSSLGEGPDFFPVFGADYPTPDGTCVRDFVHVADIANAHLAALDRARSGEHRVYNLGNGKGFSVLEVLDAVAAVTGRPVPRRPADRRPGDPAVLVASGERARRELGWRPARPTLEEMISDAYRFHRDAR</sequence>
<evidence type="ECO:0000256" key="8">
    <source>
        <dbReference type="ARBA" id="ARBA00023235"/>
    </source>
</evidence>
<comment type="subunit">
    <text evidence="10">Homodimer.</text>
</comment>
<evidence type="ECO:0000259" key="11">
    <source>
        <dbReference type="Pfam" id="PF01370"/>
    </source>
</evidence>
<organism evidence="12 13">
    <name type="scientific">Streptoalloteichus tenebrarius (strain ATCC 17920 / DSM 40477 / JCM 4838 / CBS 697.72 / NBRC 16177 / NCIMB 11028 / NRRL B-12390 / A12253. 1 / ISP 5477)</name>
    <name type="common">Streptomyces tenebrarius</name>
    <dbReference type="NCBI Taxonomy" id="1933"/>
    <lineage>
        <taxon>Bacteria</taxon>
        <taxon>Bacillati</taxon>
        <taxon>Actinomycetota</taxon>
        <taxon>Actinomycetes</taxon>
        <taxon>Pseudonocardiales</taxon>
        <taxon>Pseudonocardiaceae</taxon>
        <taxon>Streptoalloteichus</taxon>
    </lineage>
</organism>
<dbReference type="InterPro" id="IPR036291">
    <property type="entry name" value="NAD(P)-bd_dom_sf"/>
</dbReference>
<evidence type="ECO:0000313" key="13">
    <source>
        <dbReference type="Proteomes" id="UP001205311"/>
    </source>
</evidence>
<comment type="cofactor">
    <cofactor evidence="2 10">
        <name>NAD(+)</name>
        <dbReference type="ChEBI" id="CHEBI:57540"/>
    </cofactor>
</comment>
<keyword evidence="7 10" id="KW-0520">NAD</keyword>
<dbReference type="Gene3D" id="3.40.50.720">
    <property type="entry name" value="NAD(P)-binding Rossmann-like Domain"/>
    <property type="match status" value="1"/>
</dbReference>
<evidence type="ECO:0000256" key="7">
    <source>
        <dbReference type="ARBA" id="ARBA00023027"/>
    </source>
</evidence>
<comment type="pathway">
    <text evidence="3 10">Carbohydrate metabolism; galactose metabolism.</text>
</comment>
<dbReference type="EMBL" id="JAMTCP010000045">
    <property type="protein sequence ID" value="MCP2261623.1"/>
    <property type="molecule type" value="Genomic_DNA"/>
</dbReference>
<evidence type="ECO:0000256" key="2">
    <source>
        <dbReference type="ARBA" id="ARBA00001911"/>
    </source>
</evidence>
<dbReference type="InterPro" id="IPR005886">
    <property type="entry name" value="UDP_G4E"/>
</dbReference>